<sequence>MSRQVLATLLEQARDAALEILSPTRCAGCERPGALVCERCLHELRLIDPSLSCTRCGAPFGSLVCTECAPLQEGAAPPIARAPERVLAMAEFAEPLARMIRAYKDAGERRLAPLFAEMLLDAAEHAEAVAPERYGGILSDAGAVSFVPATASAFRRRGFDHMELPARHLCELAGKPLLDALAKHGASDQRALGREGRRREALGAYEVVADVAGMRVLLIDDVVTTGATVAAAADALIGAGAHHVDVLCLARVVGGS</sequence>
<reference evidence="3" key="1">
    <citation type="journal article" date="2021" name="PeerJ">
        <title>Extensive microbial diversity within the chicken gut microbiome revealed by metagenomics and culture.</title>
        <authorList>
            <person name="Gilroy R."/>
            <person name="Ravi A."/>
            <person name="Getino M."/>
            <person name="Pursley I."/>
            <person name="Horton D.L."/>
            <person name="Alikhan N.F."/>
            <person name="Baker D."/>
            <person name="Gharbi K."/>
            <person name="Hall N."/>
            <person name="Watson M."/>
            <person name="Adriaenssens E.M."/>
            <person name="Foster-Nyarko E."/>
            <person name="Jarju S."/>
            <person name="Secka A."/>
            <person name="Antonio M."/>
            <person name="Oren A."/>
            <person name="Chaudhuri R.R."/>
            <person name="La Ragione R."/>
            <person name="Hildebrand F."/>
            <person name="Pallen M.J."/>
        </authorList>
    </citation>
    <scope>NUCLEOTIDE SEQUENCE</scope>
    <source>
        <strain evidence="3">ChiGjej2B2-7701</strain>
    </source>
</reference>
<gene>
    <name evidence="3" type="ORF">K8U80_01125</name>
</gene>
<dbReference type="EMBL" id="DYVF01000008">
    <property type="protein sequence ID" value="HJG29980.1"/>
    <property type="molecule type" value="Genomic_DNA"/>
</dbReference>
<organism evidence="3 4">
    <name type="scientific">Collinsella ihumii</name>
    <dbReference type="NCBI Taxonomy" id="1720204"/>
    <lineage>
        <taxon>Bacteria</taxon>
        <taxon>Bacillati</taxon>
        <taxon>Actinomycetota</taxon>
        <taxon>Coriobacteriia</taxon>
        <taxon>Coriobacteriales</taxon>
        <taxon>Coriobacteriaceae</taxon>
        <taxon>Collinsella</taxon>
    </lineage>
</organism>
<dbReference type="Gene3D" id="3.40.50.2020">
    <property type="match status" value="1"/>
</dbReference>
<comment type="similarity">
    <text evidence="1">Belongs to the ComF/GntX family.</text>
</comment>
<evidence type="ECO:0000313" key="4">
    <source>
        <dbReference type="Proteomes" id="UP000746751"/>
    </source>
</evidence>
<dbReference type="AlphaFoldDB" id="A0A921LQH1"/>
<reference evidence="3" key="2">
    <citation type="submission" date="2021-09" db="EMBL/GenBank/DDBJ databases">
        <authorList>
            <person name="Gilroy R."/>
        </authorList>
    </citation>
    <scope>NUCLEOTIDE SEQUENCE</scope>
    <source>
        <strain evidence="3">ChiGjej2B2-7701</strain>
    </source>
</reference>
<name>A0A921LQH1_9ACTN</name>
<dbReference type="InterPro" id="IPR029057">
    <property type="entry name" value="PRTase-like"/>
</dbReference>
<feature type="domain" description="Phosphoribosyltransferase" evidence="2">
    <location>
        <begin position="206"/>
        <end position="250"/>
    </location>
</feature>
<accession>A0A921LQH1</accession>
<dbReference type="InterPro" id="IPR000836">
    <property type="entry name" value="PRTase_dom"/>
</dbReference>
<evidence type="ECO:0000256" key="1">
    <source>
        <dbReference type="ARBA" id="ARBA00008007"/>
    </source>
</evidence>
<protein>
    <submittedName>
        <fullName evidence="3">ComF family protein</fullName>
    </submittedName>
</protein>
<dbReference type="Proteomes" id="UP000746751">
    <property type="component" value="Unassembled WGS sequence"/>
</dbReference>
<proteinExistence type="inferred from homology"/>
<comment type="caution">
    <text evidence="3">The sequence shown here is derived from an EMBL/GenBank/DDBJ whole genome shotgun (WGS) entry which is preliminary data.</text>
</comment>
<evidence type="ECO:0000259" key="2">
    <source>
        <dbReference type="Pfam" id="PF00156"/>
    </source>
</evidence>
<dbReference type="Pfam" id="PF00156">
    <property type="entry name" value="Pribosyltran"/>
    <property type="match status" value="1"/>
</dbReference>
<dbReference type="PANTHER" id="PTHR47505">
    <property type="entry name" value="DNA UTILIZATION PROTEIN YHGH"/>
    <property type="match status" value="1"/>
</dbReference>
<evidence type="ECO:0000313" key="3">
    <source>
        <dbReference type="EMBL" id="HJG29980.1"/>
    </source>
</evidence>
<dbReference type="InterPro" id="IPR051910">
    <property type="entry name" value="ComF/GntX_DNA_util-trans"/>
</dbReference>
<dbReference type="PANTHER" id="PTHR47505:SF1">
    <property type="entry name" value="DNA UTILIZATION PROTEIN YHGH"/>
    <property type="match status" value="1"/>
</dbReference>
<dbReference type="SUPFAM" id="SSF53271">
    <property type="entry name" value="PRTase-like"/>
    <property type="match status" value="1"/>
</dbReference>